<evidence type="ECO:0000313" key="2">
    <source>
        <dbReference type="Proteomes" id="UP000526501"/>
    </source>
</evidence>
<dbReference type="InterPro" id="IPR013320">
    <property type="entry name" value="ConA-like_dom_sf"/>
</dbReference>
<gene>
    <name evidence="1" type="ORF">H5P27_03500</name>
</gene>
<sequence length="191" mass="20853">MNTFLALFCTLMMVLPGEAKSDGEFGSLTNVISVGESGAWSGTWDAGSYWMRNASDAGAIRYFFSNESNDFGARRISVEVNVDDAPADGRAGLLYAYHDSPKVYYMLLVGNDGMFEIYKRDEGGVRMMTGSSFDFSESGYQRIEIREKGKEVSFYVNGRNLGSIESDATGSGAVGIVAMNLGNFGFRGYED</sequence>
<evidence type="ECO:0000313" key="1">
    <source>
        <dbReference type="EMBL" id="MBC2605100.1"/>
    </source>
</evidence>
<dbReference type="Proteomes" id="UP000526501">
    <property type="component" value="Unassembled WGS sequence"/>
</dbReference>
<reference evidence="1 2" key="1">
    <citation type="submission" date="2020-07" db="EMBL/GenBank/DDBJ databases">
        <authorList>
            <person name="Feng X."/>
        </authorList>
    </citation>
    <scope>NUCLEOTIDE SEQUENCE [LARGE SCALE GENOMIC DNA]</scope>
    <source>
        <strain evidence="1 2">JCM23202</strain>
    </source>
</reference>
<comment type="caution">
    <text evidence="1">The sequence shown here is derived from an EMBL/GenBank/DDBJ whole genome shotgun (WGS) entry which is preliminary data.</text>
</comment>
<dbReference type="SUPFAM" id="SSF49899">
    <property type="entry name" value="Concanavalin A-like lectins/glucanases"/>
    <property type="match status" value="1"/>
</dbReference>
<dbReference type="EMBL" id="JACHVC010000006">
    <property type="protein sequence ID" value="MBC2605100.1"/>
    <property type="molecule type" value="Genomic_DNA"/>
</dbReference>
<protein>
    <recommendedName>
        <fullName evidence="3">3-keto-disaccharide hydrolase domain-containing protein</fullName>
    </recommendedName>
</protein>
<dbReference type="AlphaFoldDB" id="A0A7X1B655"/>
<evidence type="ECO:0008006" key="3">
    <source>
        <dbReference type="Google" id="ProtNLM"/>
    </source>
</evidence>
<name>A0A7X1B655_9BACT</name>
<keyword evidence="2" id="KW-1185">Reference proteome</keyword>
<organism evidence="1 2">
    <name type="scientific">Pelagicoccus albus</name>
    <dbReference type="NCBI Taxonomy" id="415222"/>
    <lineage>
        <taxon>Bacteria</taxon>
        <taxon>Pseudomonadati</taxon>
        <taxon>Verrucomicrobiota</taxon>
        <taxon>Opitutia</taxon>
        <taxon>Puniceicoccales</taxon>
        <taxon>Pelagicoccaceae</taxon>
        <taxon>Pelagicoccus</taxon>
    </lineage>
</organism>
<accession>A0A7X1B655</accession>
<dbReference type="Gene3D" id="2.60.120.560">
    <property type="entry name" value="Exo-inulinase, domain 1"/>
    <property type="match status" value="1"/>
</dbReference>
<proteinExistence type="predicted"/>
<dbReference type="RefSeq" id="WP_185658995.1">
    <property type="nucleotide sequence ID" value="NZ_CAWPOO010000006.1"/>
</dbReference>